<proteinExistence type="predicted"/>
<protein>
    <submittedName>
        <fullName evidence="1">Uncharacterized protein</fullName>
    </submittedName>
</protein>
<evidence type="ECO:0000313" key="1">
    <source>
        <dbReference type="EMBL" id="QHT10237.1"/>
    </source>
</evidence>
<organism evidence="1">
    <name type="scientific">viral metagenome</name>
    <dbReference type="NCBI Taxonomy" id="1070528"/>
    <lineage>
        <taxon>unclassified sequences</taxon>
        <taxon>metagenomes</taxon>
        <taxon>organismal metagenomes</taxon>
    </lineage>
</organism>
<name>A0A6C0D134_9ZZZZ</name>
<reference evidence="1" key="1">
    <citation type="journal article" date="2020" name="Nature">
        <title>Giant virus diversity and host interactions through global metagenomics.</title>
        <authorList>
            <person name="Schulz F."/>
            <person name="Roux S."/>
            <person name="Paez-Espino D."/>
            <person name="Jungbluth S."/>
            <person name="Walsh D.A."/>
            <person name="Denef V.J."/>
            <person name="McMahon K.D."/>
            <person name="Konstantinidis K.T."/>
            <person name="Eloe-Fadrosh E.A."/>
            <person name="Kyrpides N.C."/>
            <person name="Woyke T."/>
        </authorList>
    </citation>
    <scope>NUCLEOTIDE SEQUENCE</scope>
    <source>
        <strain evidence="1">GVMAG-M-3300023174-104</strain>
    </source>
</reference>
<dbReference type="EMBL" id="MN739519">
    <property type="protein sequence ID" value="QHT10237.1"/>
    <property type="molecule type" value="Genomic_DNA"/>
</dbReference>
<sequence length="29" mass="3215">MYPSLGNVPLSTVVTKTTSRRITSNYLSQ</sequence>
<dbReference type="AlphaFoldDB" id="A0A6C0D134"/>
<accession>A0A6C0D134</accession>